<evidence type="ECO:0000313" key="8">
    <source>
        <dbReference type="EMBL" id="KAH9583255.1"/>
    </source>
</evidence>
<dbReference type="InterPro" id="IPR002778">
    <property type="entry name" value="Signal_recog_particle_SRP19"/>
</dbReference>
<dbReference type="EMBL" id="AMPZ03000005">
    <property type="protein sequence ID" value="KAH9583255.1"/>
    <property type="molecule type" value="Genomic_DNA"/>
</dbReference>
<accession>A0A094ZCX8</accession>
<reference evidence="8" key="4">
    <citation type="journal article" date="2022" name="PLoS Pathog.">
        <title>Chromosome-level genome of Schistosoma haematobium underpins genome-wide explorations of molecular variation.</title>
        <authorList>
            <person name="Stroehlein A.J."/>
            <person name="Korhonen P.K."/>
            <person name="Lee V.V."/>
            <person name="Ralph S.A."/>
            <person name="Mentink-Kane M."/>
            <person name="You H."/>
            <person name="McManus D.P."/>
            <person name="Tchuente L.T."/>
            <person name="Stothard J.R."/>
            <person name="Kaur P."/>
            <person name="Dudchenko O."/>
            <person name="Aiden E.L."/>
            <person name="Yang B."/>
            <person name="Yang H."/>
            <person name="Emery A.M."/>
            <person name="Webster B.L."/>
            <person name="Brindley P.J."/>
            <person name="Rollinson D."/>
            <person name="Chang B.C.H."/>
            <person name="Gasser R.B."/>
            <person name="Young N.D."/>
        </authorList>
    </citation>
    <scope>NUCLEOTIDE SEQUENCE</scope>
</reference>
<proteinExistence type="inferred from homology"/>
<gene>
    <name evidence="8" type="primary">SRP19</name>
    <name evidence="8" type="ORF">MS3_00007715</name>
    <name evidence="9" type="ORF">MS3_00242</name>
</gene>
<dbReference type="GO" id="GO:0006617">
    <property type="term" value="P:SRP-dependent cotranslational protein targeting to membrane, signal sequence recognition"/>
    <property type="evidence" value="ECO:0007669"/>
    <property type="project" value="TreeGrafter"/>
</dbReference>
<reference evidence="8" key="2">
    <citation type="journal article" date="2019" name="Gigascience">
        <title>High-quality Schistosoma haematobium genome achieved by single-molecule and long-range sequencing.</title>
        <authorList>
            <person name="Stroehlein A.J."/>
            <person name="Korhonen P.K."/>
            <person name="Chong T.M."/>
            <person name="Lim Y.L."/>
            <person name="Chan K.G."/>
            <person name="Webster B."/>
            <person name="Rollinson D."/>
            <person name="Brindley P.J."/>
            <person name="Gasser R.B."/>
            <person name="Young N.D."/>
        </authorList>
    </citation>
    <scope>NUCLEOTIDE SEQUENCE</scope>
</reference>
<feature type="region of interest" description="Disordered" evidence="7">
    <location>
        <begin position="122"/>
        <end position="148"/>
    </location>
</feature>
<evidence type="ECO:0000313" key="9">
    <source>
        <dbReference type="EMBL" id="KGB32120.1"/>
    </source>
</evidence>
<dbReference type="SUPFAM" id="SSF69695">
    <property type="entry name" value="SRP19"/>
    <property type="match status" value="1"/>
</dbReference>
<evidence type="ECO:0000313" key="10">
    <source>
        <dbReference type="Proteomes" id="UP000471633"/>
    </source>
</evidence>
<comment type="function">
    <text evidence="6">Component of the signal recognition particle (SRP) complex, a ribonucleoprotein complex that mediates the cotranslational targeting of secretory and membrane proteins to the endoplasmic reticulum (ER). Binds directly to 7SL RNA. Mediates binding of SRP54 to the SRP complex.</text>
</comment>
<keyword evidence="3" id="KW-0963">Cytoplasm</keyword>
<dbReference type="Pfam" id="PF01922">
    <property type="entry name" value="SRP19"/>
    <property type="match status" value="1"/>
</dbReference>
<dbReference type="STRING" id="6185.A0A094ZCX8"/>
<dbReference type="InterPro" id="IPR036521">
    <property type="entry name" value="SRP19-like_sf"/>
</dbReference>
<evidence type="ECO:0000256" key="3">
    <source>
        <dbReference type="ARBA" id="ARBA00022490"/>
    </source>
</evidence>
<dbReference type="RefSeq" id="XP_012791893.1">
    <property type="nucleotide sequence ID" value="XM_012936439.3"/>
</dbReference>
<comment type="similarity">
    <text evidence="2">Belongs to the SRP19 family.</text>
</comment>
<dbReference type="PANTHER" id="PTHR17453:SF0">
    <property type="entry name" value="SIGNAL RECOGNITION PARTICLE 19 KDA PROTEIN"/>
    <property type="match status" value="1"/>
</dbReference>
<feature type="non-terminal residue" evidence="9">
    <location>
        <position position="148"/>
    </location>
</feature>
<dbReference type="GO" id="GO:0005786">
    <property type="term" value="C:signal recognition particle, endoplasmic reticulum targeting"/>
    <property type="evidence" value="ECO:0007669"/>
    <property type="project" value="UniProtKB-KW"/>
</dbReference>
<evidence type="ECO:0000256" key="4">
    <source>
        <dbReference type="ARBA" id="ARBA00023135"/>
    </source>
</evidence>
<dbReference type="CTD" id="6728"/>
<dbReference type="PANTHER" id="PTHR17453">
    <property type="entry name" value="SIGNAL RECOGNITION PARTICLE 19 KD PROTEIN"/>
    <property type="match status" value="1"/>
</dbReference>
<keyword evidence="10" id="KW-1185">Reference proteome</keyword>
<evidence type="ECO:0000256" key="5">
    <source>
        <dbReference type="ARBA" id="ARBA00023274"/>
    </source>
</evidence>
<dbReference type="Gene3D" id="3.30.56.30">
    <property type="entry name" value="Signal recognition particle, SRP19-like subunit"/>
    <property type="match status" value="1"/>
</dbReference>
<dbReference type="Proteomes" id="UP000471633">
    <property type="component" value="Unassembled WGS sequence"/>
</dbReference>
<name>A0A094ZCX8_SCHHA</name>
<sequence>MERPLLSPFSPNLPYSAKERWVCVYPAYLNNRRTRAQGRKLSVEHCVDNPKHSEVTMILGKLSLDYLLETKVHPKERDAFEPMNKWRVRVHLKNDDGSPVNEQFPNRQSLLSYLGKALPVVRSRRPATSSSSTTEQTFQGKKNKRKRK</sequence>
<organism evidence="9">
    <name type="scientific">Schistosoma haematobium</name>
    <name type="common">Blood fluke</name>
    <dbReference type="NCBI Taxonomy" id="6185"/>
    <lineage>
        <taxon>Eukaryota</taxon>
        <taxon>Metazoa</taxon>
        <taxon>Spiralia</taxon>
        <taxon>Lophotrochozoa</taxon>
        <taxon>Platyhelminthes</taxon>
        <taxon>Trematoda</taxon>
        <taxon>Digenea</taxon>
        <taxon>Strigeidida</taxon>
        <taxon>Schistosomatoidea</taxon>
        <taxon>Schistosomatidae</taxon>
        <taxon>Schistosoma</taxon>
    </lineage>
</organism>
<reference evidence="8" key="3">
    <citation type="submission" date="2021-06" db="EMBL/GenBank/DDBJ databases">
        <title>Chromosome-level genome assembly for S. haematobium.</title>
        <authorList>
            <person name="Stroehlein A.J."/>
        </authorList>
    </citation>
    <scope>NUCLEOTIDE SEQUENCE</scope>
</reference>
<keyword evidence="4" id="KW-0733">Signal recognition particle</keyword>
<dbReference type="SMR" id="A0A094ZCX8"/>
<evidence type="ECO:0000256" key="1">
    <source>
        <dbReference type="ARBA" id="ARBA00004496"/>
    </source>
</evidence>
<reference evidence="9" key="1">
    <citation type="journal article" date="2012" name="Nat. Genet.">
        <title>Whole-genome sequence of Schistosoma haematobium.</title>
        <authorList>
            <person name="Young N.D."/>
            <person name="Jex A.R."/>
            <person name="Li B."/>
            <person name="Liu S."/>
            <person name="Yang L."/>
            <person name="Xiong Z."/>
            <person name="Li Y."/>
            <person name="Cantacessi C."/>
            <person name="Hall R.S."/>
            <person name="Xu X."/>
            <person name="Chen F."/>
            <person name="Wu X."/>
            <person name="Zerlotini A."/>
            <person name="Oliveira G."/>
            <person name="Hofmann A."/>
            <person name="Zhang G."/>
            <person name="Fang X."/>
            <person name="Kang Y."/>
            <person name="Campbell B.E."/>
            <person name="Loukas A."/>
            <person name="Ranganathan S."/>
            <person name="Rollinson D."/>
            <person name="Rinaldi G."/>
            <person name="Brindley P.J."/>
            <person name="Yang H."/>
            <person name="Wang J."/>
            <person name="Wang J."/>
            <person name="Gasser R.B."/>
        </authorList>
    </citation>
    <scope>NUCLEOTIDE SEQUENCE [LARGE SCALE GENOMIC DNA]</scope>
</reference>
<dbReference type="AlphaFoldDB" id="A0A094ZCX8"/>
<dbReference type="OrthoDB" id="2190947at2759"/>
<protein>
    <submittedName>
        <fullName evidence="9">Signal recognition particle 19 kDa protein</fullName>
    </submittedName>
    <submittedName>
        <fullName evidence="8">Signal recognition particle 19kDa</fullName>
    </submittedName>
</protein>
<evidence type="ECO:0000256" key="7">
    <source>
        <dbReference type="SAM" id="MobiDB-lite"/>
    </source>
</evidence>
<comment type="subcellular location">
    <subcellularLocation>
        <location evidence="1">Cytoplasm</location>
    </subcellularLocation>
</comment>
<evidence type="ECO:0000256" key="6">
    <source>
        <dbReference type="ARBA" id="ARBA00045518"/>
    </source>
</evidence>
<dbReference type="GeneID" id="24588077"/>
<keyword evidence="5" id="KW-0687">Ribonucleoprotein</keyword>
<dbReference type="EMBL" id="KL250493">
    <property type="protein sequence ID" value="KGB32120.1"/>
    <property type="molecule type" value="Genomic_DNA"/>
</dbReference>
<dbReference type="GO" id="GO:0008312">
    <property type="term" value="F:7S RNA binding"/>
    <property type="evidence" value="ECO:0007669"/>
    <property type="project" value="InterPro"/>
</dbReference>
<dbReference type="KEGG" id="shx:MS3_00007715"/>
<evidence type="ECO:0000256" key="2">
    <source>
        <dbReference type="ARBA" id="ARBA00008910"/>
    </source>
</evidence>